<evidence type="ECO:0000313" key="3">
    <source>
        <dbReference type="Proteomes" id="UP001168990"/>
    </source>
</evidence>
<evidence type="ECO:0000256" key="1">
    <source>
        <dbReference type="SAM" id="MobiDB-lite"/>
    </source>
</evidence>
<sequence length="586" mass="64919">MRRQSLNMNNKENSNKMDGSFENSSRKTIKQKFMRWFSKWYYDLDTIHENPDKPDITLLLCLLQSIGFQLRQFEKSNNENIESNNDNGASVKVQIECSTSKMKAILEYNDVKCQCPNSQDSDDASYWSVSGTAPTGSMDSINRYEEAGSTLLPRLNKDTQHVIHDVIYSLLNIMKNNMQEHQNINNINSFDKNGKDCNKIYKTLGKSETFTRCYTQPEMPSSTQRSIKQNDSNNYNLSNNLNRHSSNIDMTSIMKDPKIPIITTTPAPADEPSEEPVPSLLRQDTWDMELKSNENEPRPLLPQNTYSSNISTELSTSLGQVSLQSDDSTYTLMECLKRARFFIEKAQTLQANKQSPQQSLTPSVNKPKNINSINKLSPRSKISRTGLLIRPTLSSAAKSNSQKTFIRRSTIGIVGRSAGATDLVSINSPKVSGTAATKMTPSKTMSTNLPVRSKTIGESSQTLELAVAGAQRKITASKIKLIRPLSSSANSNSNNNSALCLSNPRNTSVKQRYSEGMKDSNLRGSLSNGDICQIKSSNIARSSTSGGSSTNIADALTPKTSNSKTGISLNIKKPTSNLTKFGFTKK</sequence>
<feature type="compositionally biased region" description="Low complexity" evidence="1">
    <location>
        <begin position="486"/>
        <end position="503"/>
    </location>
</feature>
<feature type="region of interest" description="Disordered" evidence="1">
    <location>
        <begin position="353"/>
        <end position="374"/>
    </location>
</feature>
<accession>A0AA39KM51</accession>
<dbReference type="EMBL" id="JAQQBS010001422">
    <property type="protein sequence ID" value="KAK0166406.1"/>
    <property type="molecule type" value="Genomic_DNA"/>
</dbReference>
<feature type="region of interest" description="Disordered" evidence="1">
    <location>
        <begin position="486"/>
        <end position="507"/>
    </location>
</feature>
<proteinExistence type="predicted"/>
<feature type="region of interest" description="Disordered" evidence="1">
    <location>
        <begin position="539"/>
        <end position="568"/>
    </location>
</feature>
<reference evidence="2" key="1">
    <citation type="journal article" date="2023" name="bioRxiv">
        <title>Scaffold-level genome assemblies of two parasitoid biocontrol wasps reveal the parthenogenesis mechanism and an associated novel virus.</title>
        <authorList>
            <person name="Inwood S."/>
            <person name="Skelly J."/>
            <person name="Guhlin J."/>
            <person name="Harrop T."/>
            <person name="Goldson S."/>
            <person name="Dearden P."/>
        </authorList>
    </citation>
    <scope>NUCLEOTIDE SEQUENCE</scope>
    <source>
        <strain evidence="2">Irish</strain>
        <tissue evidence="2">Whole body</tissue>
    </source>
</reference>
<feature type="compositionally biased region" description="Polar residues" evidence="1">
    <location>
        <begin position="1"/>
        <end position="12"/>
    </location>
</feature>
<evidence type="ECO:0000313" key="2">
    <source>
        <dbReference type="EMBL" id="KAK0166406.1"/>
    </source>
</evidence>
<organism evidence="2 3">
    <name type="scientific">Microctonus aethiopoides</name>
    <dbReference type="NCBI Taxonomy" id="144406"/>
    <lineage>
        <taxon>Eukaryota</taxon>
        <taxon>Metazoa</taxon>
        <taxon>Ecdysozoa</taxon>
        <taxon>Arthropoda</taxon>
        <taxon>Hexapoda</taxon>
        <taxon>Insecta</taxon>
        <taxon>Pterygota</taxon>
        <taxon>Neoptera</taxon>
        <taxon>Endopterygota</taxon>
        <taxon>Hymenoptera</taxon>
        <taxon>Apocrita</taxon>
        <taxon>Ichneumonoidea</taxon>
        <taxon>Braconidae</taxon>
        <taxon>Euphorinae</taxon>
        <taxon>Microctonus</taxon>
    </lineage>
</organism>
<name>A0AA39KM51_9HYME</name>
<comment type="caution">
    <text evidence="2">The sequence shown here is derived from an EMBL/GenBank/DDBJ whole genome shotgun (WGS) entry which is preliminary data.</text>
</comment>
<protein>
    <submittedName>
        <fullName evidence="2">Uncharacterized protein</fullName>
    </submittedName>
</protein>
<feature type="region of interest" description="Disordered" evidence="1">
    <location>
        <begin position="1"/>
        <end position="24"/>
    </location>
</feature>
<dbReference type="Proteomes" id="UP001168990">
    <property type="component" value="Unassembled WGS sequence"/>
</dbReference>
<feature type="compositionally biased region" description="Low complexity" evidence="1">
    <location>
        <begin position="230"/>
        <end position="243"/>
    </location>
</feature>
<gene>
    <name evidence="2" type="ORF">PV328_004829</name>
</gene>
<keyword evidence="3" id="KW-1185">Reference proteome</keyword>
<reference evidence="2" key="2">
    <citation type="submission" date="2023-03" db="EMBL/GenBank/DDBJ databases">
        <authorList>
            <person name="Inwood S.N."/>
            <person name="Skelly J.G."/>
            <person name="Guhlin J."/>
            <person name="Harrop T.W.R."/>
            <person name="Goldson S.G."/>
            <person name="Dearden P.K."/>
        </authorList>
    </citation>
    <scope>NUCLEOTIDE SEQUENCE</scope>
    <source>
        <strain evidence="2">Irish</strain>
        <tissue evidence="2">Whole body</tissue>
    </source>
</reference>
<feature type="compositionally biased region" description="Polar residues" evidence="1">
    <location>
        <begin position="217"/>
        <end position="229"/>
    </location>
</feature>
<feature type="region of interest" description="Disordered" evidence="1">
    <location>
        <begin position="217"/>
        <end position="243"/>
    </location>
</feature>
<dbReference type="AlphaFoldDB" id="A0AA39KM51"/>